<comment type="subcellular location">
    <subcellularLocation>
        <location evidence="1">Membrane</location>
        <topology evidence="1">Multi-pass membrane protein</topology>
    </subcellularLocation>
</comment>
<organism evidence="6 7">
    <name type="scientific">Sesamum indicum</name>
    <name type="common">Oriental sesame</name>
    <name type="synonym">Sesamum orientale</name>
    <dbReference type="NCBI Taxonomy" id="4182"/>
    <lineage>
        <taxon>Eukaryota</taxon>
        <taxon>Viridiplantae</taxon>
        <taxon>Streptophyta</taxon>
        <taxon>Embryophyta</taxon>
        <taxon>Tracheophyta</taxon>
        <taxon>Spermatophyta</taxon>
        <taxon>Magnoliopsida</taxon>
        <taxon>eudicotyledons</taxon>
        <taxon>Gunneridae</taxon>
        <taxon>Pentapetalae</taxon>
        <taxon>asterids</taxon>
        <taxon>lamiids</taxon>
        <taxon>Lamiales</taxon>
        <taxon>Pedaliaceae</taxon>
        <taxon>Sesamum</taxon>
    </lineage>
</organism>
<dbReference type="PANTHER" id="PTHR23291">
    <property type="entry name" value="BAX INHIBITOR-RELATED"/>
    <property type="match status" value="1"/>
</dbReference>
<dbReference type="InterPro" id="IPR006214">
    <property type="entry name" value="Bax_inhibitor_1-related"/>
</dbReference>
<dbReference type="RefSeq" id="XP_011101852.1">
    <property type="nucleotide sequence ID" value="XM_011103550.2"/>
</dbReference>
<reference evidence="7" key="1">
    <citation type="submission" date="2025-08" db="UniProtKB">
        <authorList>
            <consortium name="RefSeq"/>
        </authorList>
    </citation>
    <scope>IDENTIFICATION</scope>
</reference>
<evidence type="ECO:0000256" key="2">
    <source>
        <dbReference type="ARBA" id="ARBA00022692"/>
    </source>
</evidence>
<dbReference type="GeneID" id="105179896"/>
<evidence type="ECO:0000256" key="3">
    <source>
        <dbReference type="ARBA" id="ARBA00022989"/>
    </source>
</evidence>
<dbReference type="Pfam" id="PF01027">
    <property type="entry name" value="Bax1-I"/>
    <property type="match status" value="1"/>
</dbReference>
<dbReference type="InParanoid" id="A0A6I9UJ21"/>
<evidence type="ECO:0000313" key="6">
    <source>
        <dbReference type="Proteomes" id="UP000504604"/>
    </source>
</evidence>
<evidence type="ECO:0000256" key="4">
    <source>
        <dbReference type="ARBA" id="ARBA00023136"/>
    </source>
</evidence>
<evidence type="ECO:0000313" key="7">
    <source>
        <dbReference type="RefSeq" id="XP_011101852.1"/>
    </source>
</evidence>
<name>A0A6I9UJ21_SESIN</name>
<evidence type="ECO:0000256" key="5">
    <source>
        <dbReference type="RuleBase" id="RU004379"/>
    </source>
</evidence>
<keyword evidence="3 5" id="KW-1133">Transmembrane helix</keyword>
<keyword evidence="4 5" id="KW-0472">Membrane</keyword>
<dbReference type="PANTHER" id="PTHR23291:SF100">
    <property type="entry name" value="BAX INHIBITOR 1-LIKE"/>
    <property type="match status" value="1"/>
</dbReference>
<feature type="transmembrane region" description="Helical" evidence="5">
    <location>
        <begin position="181"/>
        <end position="199"/>
    </location>
</feature>
<gene>
    <name evidence="7" type="primary">LOC105179896</name>
</gene>
<accession>A0A6I9UJ21</accession>
<dbReference type="AlphaFoldDB" id="A0A6I9UJ21"/>
<feature type="transmembrane region" description="Helical" evidence="5">
    <location>
        <begin position="96"/>
        <end position="117"/>
    </location>
</feature>
<proteinExistence type="inferred from homology"/>
<dbReference type="KEGG" id="sind:105179896"/>
<comment type="similarity">
    <text evidence="5">Belongs to the BI1 family.</text>
</comment>
<evidence type="ECO:0000256" key="1">
    <source>
        <dbReference type="ARBA" id="ARBA00004141"/>
    </source>
</evidence>
<feature type="transmembrane region" description="Helical" evidence="5">
    <location>
        <begin position="123"/>
        <end position="143"/>
    </location>
</feature>
<protein>
    <submittedName>
        <fullName evidence="7">Bax inhibitor 1 isoform X1</fullName>
    </submittedName>
</protein>
<dbReference type="Proteomes" id="UP000504604">
    <property type="component" value="Unplaced"/>
</dbReference>
<dbReference type="OrthoDB" id="1277691at2759"/>
<keyword evidence="2 5" id="KW-0812">Transmembrane</keyword>
<feature type="transmembrane region" description="Helical" evidence="5">
    <location>
        <begin position="150"/>
        <end position="175"/>
    </location>
</feature>
<dbReference type="GO" id="GO:0016020">
    <property type="term" value="C:membrane"/>
    <property type="evidence" value="ECO:0007669"/>
    <property type="project" value="UniProtKB-SubCell"/>
</dbReference>
<feature type="transmembrane region" description="Helical" evidence="5">
    <location>
        <begin position="69"/>
        <end position="84"/>
    </location>
</feature>
<feature type="transmembrane region" description="Helical" evidence="5">
    <location>
        <begin position="44"/>
        <end position="63"/>
    </location>
</feature>
<sequence>MRFSALRRRAVNAARNYFHREWDMHAVINFDEVAPFIRRHLVQVYLCLLGASVSFALGCYFCPGLTSERLFTVFATFVIIFCLYKTSPWQENRRICLLLTGAFFGGASFAPCFTWLLGVDTGFVVASIWGASVGFCCFVASSMWTMRFDLVYYVALLLCSPLVLIGLLSASAVFGGDSARWTFQLHAGLLWFMVYVAVYSQEVVLKARSGDVDYVKHAITLITDFPAVIVHVMKLLKRQVG</sequence>
<keyword evidence="6" id="KW-1185">Reference proteome</keyword>